<reference evidence="1" key="1">
    <citation type="submission" date="2020-05" db="UniProtKB">
        <authorList>
            <consortium name="EnsemblMetazoa"/>
        </authorList>
    </citation>
    <scope>IDENTIFICATION</scope>
    <source>
        <strain evidence="1">BB02</strain>
    </source>
</reference>
<dbReference type="Proteomes" id="UP000076420">
    <property type="component" value="Unassembled WGS sequence"/>
</dbReference>
<evidence type="ECO:0000313" key="2">
    <source>
        <dbReference type="Proteomes" id="UP000076420"/>
    </source>
</evidence>
<evidence type="ECO:0008006" key="3">
    <source>
        <dbReference type="Google" id="ProtNLM"/>
    </source>
</evidence>
<evidence type="ECO:0000313" key="1">
    <source>
        <dbReference type="EnsemblMetazoa" id="BGLB038926-PA"/>
    </source>
</evidence>
<sequence>MGDFNAKINPNQTGFEYVMGPYGSAENISDKGERLISLAHPTAFQLETHILSTNKYTKNMAITKRWRSSLLDVRTHRGADISSDHYLVSGKCTLRLNRQTKRATRPRPFNVEKLKDGNTAAEFQLKLTNSIEDLADILTFDEVWANFKDTTIGCAEGLINGLE</sequence>
<gene>
    <name evidence="1" type="primary">106061317</name>
</gene>
<accession>A0A2C9M5Y3</accession>
<proteinExistence type="predicted"/>
<dbReference type="VEuPathDB" id="VectorBase:BGLAX_048009"/>
<dbReference type="AlphaFoldDB" id="A0A2C9M5Y3"/>
<protein>
    <recommendedName>
        <fullName evidence="3">Endonuclease/exonuclease/phosphatase domain-containing protein</fullName>
    </recommendedName>
</protein>
<dbReference type="VEuPathDB" id="VectorBase:BGLB038926"/>
<organism evidence="1 2">
    <name type="scientific">Biomphalaria glabrata</name>
    <name type="common">Bloodfluke planorb</name>
    <name type="synonym">Freshwater snail</name>
    <dbReference type="NCBI Taxonomy" id="6526"/>
    <lineage>
        <taxon>Eukaryota</taxon>
        <taxon>Metazoa</taxon>
        <taxon>Spiralia</taxon>
        <taxon>Lophotrochozoa</taxon>
        <taxon>Mollusca</taxon>
        <taxon>Gastropoda</taxon>
        <taxon>Heterobranchia</taxon>
        <taxon>Euthyneura</taxon>
        <taxon>Panpulmonata</taxon>
        <taxon>Hygrophila</taxon>
        <taxon>Lymnaeoidea</taxon>
        <taxon>Planorbidae</taxon>
        <taxon>Biomphalaria</taxon>
    </lineage>
</organism>
<dbReference type="EnsemblMetazoa" id="BGLB038926-RA">
    <property type="protein sequence ID" value="BGLB038926-PA"/>
    <property type="gene ID" value="BGLB038926"/>
</dbReference>
<name>A0A2C9M5Y3_BIOGL</name>
<dbReference type="KEGG" id="bgt:106061317"/>